<organism evidence="2 3">
    <name type="scientific">Chitinophaga terrae</name>
    <name type="common">ex Kim and Jung 2007</name>
    <dbReference type="NCBI Taxonomy" id="408074"/>
    <lineage>
        <taxon>Bacteria</taxon>
        <taxon>Pseudomonadati</taxon>
        <taxon>Bacteroidota</taxon>
        <taxon>Chitinophagia</taxon>
        <taxon>Chitinophagales</taxon>
        <taxon>Chitinophagaceae</taxon>
        <taxon>Chitinophaga</taxon>
    </lineage>
</organism>
<proteinExistence type="predicted"/>
<evidence type="ECO:0000256" key="1">
    <source>
        <dbReference type="SAM" id="Phobius"/>
    </source>
</evidence>
<dbReference type="AlphaFoldDB" id="A0A1H4CB98"/>
<protein>
    <submittedName>
        <fullName evidence="2">Uncharacterized protein</fullName>
    </submittedName>
</protein>
<keyword evidence="1" id="KW-0812">Transmembrane</keyword>
<dbReference type="Proteomes" id="UP000199656">
    <property type="component" value="Unassembled WGS sequence"/>
</dbReference>
<dbReference type="RefSeq" id="WP_089762073.1">
    <property type="nucleotide sequence ID" value="NZ_BKAT01000007.1"/>
</dbReference>
<sequence length="68" mass="7581">MNRIAVFALILGIILAAAAYYTDFYDLPGAMALSVPGFVGYIFIISALGWFSLNTLHQWGREARVYYS</sequence>
<name>A0A1H4CB98_9BACT</name>
<gene>
    <name evidence="2" type="ORF">SAMN05660909_02517</name>
</gene>
<dbReference type="STRING" id="408074.SAMN05660909_02517"/>
<keyword evidence="1" id="KW-1133">Transmembrane helix</keyword>
<dbReference type="OrthoDB" id="680593at2"/>
<feature type="transmembrane region" description="Helical" evidence="1">
    <location>
        <begin position="29"/>
        <end position="51"/>
    </location>
</feature>
<accession>A0A1H4CB98</accession>
<reference evidence="3" key="1">
    <citation type="submission" date="2016-10" db="EMBL/GenBank/DDBJ databases">
        <authorList>
            <person name="Varghese N."/>
            <person name="Submissions S."/>
        </authorList>
    </citation>
    <scope>NUCLEOTIDE SEQUENCE [LARGE SCALE GENOMIC DNA]</scope>
    <source>
        <strain evidence="3">DSM 23920</strain>
    </source>
</reference>
<keyword evidence="1" id="KW-0472">Membrane</keyword>
<evidence type="ECO:0000313" key="2">
    <source>
        <dbReference type="EMBL" id="SEA57618.1"/>
    </source>
</evidence>
<dbReference type="EMBL" id="FNRL01000010">
    <property type="protein sequence ID" value="SEA57618.1"/>
    <property type="molecule type" value="Genomic_DNA"/>
</dbReference>
<evidence type="ECO:0000313" key="3">
    <source>
        <dbReference type="Proteomes" id="UP000199656"/>
    </source>
</evidence>
<keyword evidence="3" id="KW-1185">Reference proteome</keyword>